<gene>
    <name evidence="1" type="ORF">Van01_10690</name>
</gene>
<keyword evidence="2" id="KW-1185">Reference proteome</keyword>
<evidence type="ECO:0000313" key="2">
    <source>
        <dbReference type="Proteomes" id="UP000647017"/>
    </source>
</evidence>
<name>A0ABQ4HQF5_9ACTN</name>
<dbReference type="Proteomes" id="UP000647017">
    <property type="component" value="Unassembled WGS sequence"/>
</dbReference>
<evidence type="ECO:0000313" key="1">
    <source>
        <dbReference type="EMBL" id="GIJ07855.1"/>
    </source>
</evidence>
<reference evidence="1 2" key="1">
    <citation type="submission" date="2021-01" db="EMBL/GenBank/DDBJ databases">
        <title>Whole genome shotgun sequence of Verrucosispora andamanensis NBRC 109075.</title>
        <authorList>
            <person name="Komaki H."/>
            <person name="Tamura T."/>
        </authorList>
    </citation>
    <scope>NUCLEOTIDE SEQUENCE [LARGE SCALE GENOMIC DNA]</scope>
    <source>
        <strain evidence="1 2">NBRC 109075</strain>
    </source>
</reference>
<protein>
    <submittedName>
        <fullName evidence="1">Uncharacterized protein</fullName>
    </submittedName>
</protein>
<proteinExistence type="predicted"/>
<accession>A0ABQ4HQF5</accession>
<sequence>MGWMQLLSAAVEFAAGVPGRWIVTLRSGGVLELAADAYSEEDNHLLFNVLVDADDDEQGQMLVDWRIPNMPRRVGMVVAKVPVAEVADLYTAPSWFDDASSVDTTR</sequence>
<organism evidence="1 2">
    <name type="scientific">Micromonospora andamanensis</name>
    <dbReference type="NCBI Taxonomy" id="1287068"/>
    <lineage>
        <taxon>Bacteria</taxon>
        <taxon>Bacillati</taxon>
        <taxon>Actinomycetota</taxon>
        <taxon>Actinomycetes</taxon>
        <taxon>Micromonosporales</taxon>
        <taxon>Micromonosporaceae</taxon>
        <taxon>Micromonospora</taxon>
    </lineage>
</organism>
<comment type="caution">
    <text evidence="1">The sequence shown here is derived from an EMBL/GenBank/DDBJ whole genome shotgun (WGS) entry which is preliminary data.</text>
</comment>
<dbReference type="EMBL" id="BOOZ01000004">
    <property type="protein sequence ID" value="GIJ07855.1"/>
    <property type="molecule type" value="Genomic_DNA"/>
</dbReference>